<dbReference type="Proteomes" id="UP000789702">
    <property type="component" value="Unassembled WGS sequence"/>
</dbReference>
<sequence>MDTTLTQFIEKLRQQLIKIQEAVTAGKVTTTEVENLRITYPPRIHTLFQTLDLTIDHMLPFELEIDNLLLEIEGLNEILEGIVQQEN</sequence>
<comment type="caution">
    <text evidence="1">The sequence shown here is derived from an EMBL/GenBank/DDBJ whole genome shotgun (WGS) entry which is preliminary data.</text>
</comment>
<gene>
    <name evidence="1" type="ORF">DHETER_LOCUS6815</name>
</gene>
<organism evidence="1 2">
    <name type="scientific">Dentiscutata heterogama</name>
    <dbReference type="NCBI Taxonomy" id="1316150"/>
    <lineage>
        <taxon>Eukaryota</taxon>
        <taxon>Fungi</taxon>
        <taxon>Fungi incertae sedis</taxon>
        <taxon>Mucoromycota</taxon>
        <taxon>Glomeromycotina</taxon>
        <taxon>Glomeromycetes</taxon>
        <taxon>Diversisporales</taxon>
        <taxon>Gigasporaceae</taxon>
        <taxon>Dentiscutata</taxon>
    </lineage>
</organism>
<dbReference type="EMBL" id="CAJVPU010008945">
    <property type="protein sequence ID" value="CAG8589751.1"/>
    <property type="molecule type" value="Genomic_DNA"/>
</dbReference>
<proteinExistence type="predicted"/>
<name>A0ACA9MPC4_9GLOM</name>
<reference evidence="1" key="1">
    <citation type="submission" date="2021-06" db="EMBL/GenBank/DDBJ databases">
        <authorList>
            <person name="Kallberg Y."/>
            <person name="Tangrot J."/>
            <person name="Rosling A."/>
        </authorList>
    </citation>
    <scope>NUCLEOTIDE SEQUENCE</scope>
    <source>
        <strain evidence="1">IL203A</strain>
    </source>
</reference>
<accession>A0ACA9MPC4</accession>
<keyword evidence="2" id="KW-1185">Reference proteome</keyword>
<evidence type="ECO:0000313" key="1">
    <source>
        <dbReference type="EMBL" id="CAG8589751.1"/>
    </source>
</evidence>
<evidence type="ECO:0000313" key="2">
    <source>
        <dbReference type="Proteomes" id="UP000789702"/>
    </source>
</evidence>
<protein>
    <submittedName>
        <fullName evidence="1">7421_t:CDS:1</fullName>
    </submittedName>
</protein>